<dbReference type="GO" id="GO:0005524">
    <property type="term" value="F:ATP binding"/>
    <property type="evidence" value="ECO:0007669"/>
    <property type="project" value="UniProtKB-UniRule"/>
</dbReference>
<dbReference type="InterPro" id="IPR036890">
    <property type="entry name" value="HATPase_C_sf"/>
</dbReference>
<dbReference type="VEuPathDB" id="TriTrypDB:Tb927.1.1000"/>
<dbReference type="SUPFAM" id="SSF55874">
    <property type="entry name" value="ATPase domain of HSP90 chaperone/DNA topoisomerase II/histidine kinase"/>
    <property type="match status" value="1"/>
</dbReference>
<evidence type="ECO:0000256" key="4">
    <source>
        <dbReference type="ARBA" id="ARBA00022777"/>
    </source>
</evidence>
<evidence type="ECO:0000313" key="10">
    <source>
        <dbReference type="EMBL" id="AAA17995.1"/>
    </source>
</evidence>
<protein>
    <recommendedName>
        <fullName evidence="8">Protein-serine/threonine kinase</fullName>
        <ecNumber evidence="8">2.7.11.-</ecNumber>
    </recommendedName>
</protein>
<dbReference type="GO" id="GO:0010906">
    <property type="term" value="P:regulation of glucose metabolic process"/>
    <property type="evidence" value="ECO:0007669"/>
    <property type="project" value="TreeGrafter"/>
</dbReference>
<dbReference type="InterPro" id="IPR018955">
    <property type="entry name" value="BCDHK/PDK_N"/>
</dbReference>
<keyword evidence="2 8" id="KW-0808">Transferase</keyword>
<keyword evidence="6 8" id="KW-0496">Mitochondrion</keyword>
<keyword evidence="5 8" id="KW-0067">ATP-binding</keyword>
<dbReference type="PIR" id="S27848">
    <property type="entry name" value="S27848"/>
</dbReference>
<comment type="subcellular location">
    <subcellularLocation>
        <location evidence="8">Mitochondrion matrix</location>
    </subcellularLocation>
</comment>
<dbReference type="VEuPathDB" id="TriTrypDB:Tbg972.1.380"/>
<dbReference type="Gene3D" id="1.20.140.20">
    <property type="entry name" value="Alpha-ketoacid/pyruvate dehydrogenase kinase, N-terminal domain"/>
    <property type="match status" value="1"/>
</dbReference>
<dbReference type="EC" id="2.7.11.-" evidence="8"/>
<dbReference type="AlphaFoldDB" id="Q04074"/>
<dbReference type="VEuPathDB" id="TriTrypDB:Tb427_010008400"/>
<dbReference type="Gene3D" id="3.30.565.10">
    <property type="entry name" value="Histidine kinase-like ATPase, C-terminal domain"/>
    <property type="match status" value="1"/>
</dbReference>
<evidence type="ECO:0000256" key="6">
    <source>
        <dbReference type="ARBA" id="ARBA00023128"/>
    </source>
</evidence>
<dbReference type="SUPFAM" id="SSF69012">
    <property type="entry name" value="alpha-ketoacid dehydrogenase kinase, N-terminal domain"/>
    <property type="match status" value="1"/>
</dbReference>
<name>Q04074_9TRYP</name>
<dbReference type="InterPro" id="IPR039028">
    <property type="entry name" value="BCKD/PDK"/>
</dbReference>
<dbReference type="Pfam" id="PF10436">
    <property type="entry name" value="BCDHK_Adom3"/>
    <property type="match status" value="1"/>
</dbReference>
<comment type="catalytic activity">
    <reaction evidence="7">
        <text>L-seryl-[pyruvate dehydrogenase E1 alpha subunit] + ATP = O-phospho-L-seryl-[pyruvate dehydrogenase E1 alpha subunit] + ADP + H(+)</text>
        <dbReference type="Rhea" id="RHEA:23052"/>
        <dbReference type="Rhea" id="RHEA-COMP:13689"/>
        <dbReference type="Rhea" id="RHEA-COMP:13690"/>
        <dbReference type="ChEBI" id="CHEBI:15378"/>
        <dbReference type="ChEBI" id="CHEBI:29999"/>
        <dbReference type="ChEBI" id="CHEBI:30616"/>
        <dbReference type="ChEBI" id="CHEBI:83421"/>
        <dbReference type="ChEBI" id="CHEBI:456216"/>
        <dbReference type="EC" id="2.7.11.2"/>
    </reaction>
</comment>
<evidence type="ECO:0000256" key="1">
    <source>
        <dbReference type="ARBA" id="ARBA00006155"/>
    </source>
</evidence>
<evidence type="ECO:0000256" key="3">
    <source>
        <dbReference type="ARBA" id="ARBA00022741"/>
    </source>
</evidence>
<keyword evidence="4 8" id="KW-0418">Kinase</keyword>
<evidence type="ECO:0000256" key="7">
    <source>
        <dbReference type="ARBA" id="ARBA00048201"/>
    </source>
</evidence>
<dbReference type="VEuPathDB" id="TriTrypDB:Tb1125.1.1000"/>
<dbReference type="PANTHER" id="PTHR11947">
    <property type="entry name" value="PYRUVATE DEHYDROGENASE KINASE"/>
    <property type="match status" value="1"/>
</dbReference>
<dbReference type="GO" id="GO:0005759">
    <property type="term" value="C:mitochondrial matrix"/>
    <property type="evidence" value="ECO:0007669"/>
    <property type="project" value="UniProtKB-SubCell"/>
</dbReference>
<evidence type="ECO:0000259" key="9">
    <source>
        <dbReference type="Pfam" id="PF10436"/>
    </source>
</evidence>
<accession>Q04074</accession>
<feature type="domain" description="Branched-chain alpha-ketoacid dehydrogenase kinase/Pyruvate dehydrogenase kinase N-terminal" evidence="9">
    <location>
        <begin position="76"/>
        <end position="216"/>
    </location>
</feature>
<organism evidence="10">
    <name type="scientific">Trypanosoma brucei</name>
    <dbReference type="NCBI Taxonomy" id="5691"/>
    <lineage>
        <taxon>Eukaryota</taxon>
        <taxon>Discoba</taxon>
        <taxon>Euglenozoa</taxon>
        <taxon>Kinetoplastea</taxon>
        <taxon>Metakinetoplastina</taxon>
        <taxon>Trypanosomatida</taxon>
        <taxon>Trypanosomatidae</taxon>
        <taxon>Trypanosoma</taxon>
    </lineage>
</organism>
<dbReference type="PANTHER" id="PTHR11947:SF3">
    <property type="entry name" value="[PYRUVATE DEHYDROGENASE (ACETYL-TRANSFERRING)] KINASE, MITOCHONDRIAL"/>
    <property type="match status" value="1"/>
</dbReference>
<evidence type="ECO:0000256" key="2">
    <source>
        <dbReference type="ARBA" id="ARBA00022679"/>
    </source>
</evidence>
<dbReference type="EMBL" id="M60653">
    <property type="protein sequence ID" value="AAA17995.1"/>
    <property type="molecule type" value="Unassigned_DNA"/>
</dbReference>
<proteinExistence type="inferred from homology"/>
<keyword evidence="3 8" id="KW-0547">Nucleotide-binding</keyword>
<comment type="similarity">
    <text evidence="1 8">Belongs to the PDK/BCKDK protein kinase family.</text>
</comment>
<dbReference type="GO" id="GO:0004740">
    <property type="term" value="F:pyruvate dehydrogenase (acetyl-transferring) kinase activity"/>
    <property type="evidence" value="ECO:0007669"/>
    <property type="project" value="UniProtKB-EC"/>
</dbReference>
<reference evidence="10" key="1">
    <citation type="journal article" date="1991" name="Mol. Biochem. Parasitol.">
        <title>Characterization of a novel developmentally regulated gene from Trypanosoma brucei encoding a potential phosphoprotein.</title>
        <authorList>
            <person name="Wirtz E."/>
            <person name="Sylvester D."/>
            <person name="Hill G.C."/>
        </authorList>
    </citation>
    <scope>NUCLEOTIDE SEQUENCE</scope>
</reference>
<dbReference type="InterPro" id="IPR036784">
    <property type="entry name" value="AK/P_DHK_N_sf"/>
</dbReference>
<evidence type="ECO:0000256" key="8">
    <source>
        <dbReference type="RuleBase" id="RU366032"/>
    </source>
</evidence>
<evidence type="ECO:0000256" key="5">
    <source>
        <dbReference type="ARBA" id="ARBA00022840"/>
    </source>
</evidence>
<sequence length="438" mass="49616">MRRLLCLSRTRVSFMRWKFDEVAHLRDQVKALDNRIAFIEESQTIKSLLAFYSSRPLSNINTPSKFISYYAESDHNAKVFCHAELPTLLARLITTIDSFPCGLNAMLPIVSVRNTFLDSFKKLIKCDFPEDGAKSEQFLDVVKEIEEAHMKREVLLTIGTGLLQLKDLLSCHKRFILRNKWSGSYKEMEASSNDWLLDLTGPLDDFCFRMVNYNFLSRMLLNSEVVKNNMVDLVDLQIDLEKVVRNAGRGCSIYLHQFLRLLPGVKFIILKDEKPMKLAYLSSTISYVVIELMKNAFRATVESHSDLTSPTIDCDDAPQVEVLVNIKEGSSHECIRISDEGLWDDGSTGENGDELCSSRQQKCLIGSHLGQEDGGDNVGVAGYGFGLPMSRVYARHFFGDLLLNTRWRGTGPVSIILSKFEGILLGFDRYPSTILMFS</sequence>